<sequence length="171" mass="19384">MKAEKQIESNTVNEKGFVKIDWGRQGGVIFAYIVVLLGYYGIIANTMLYDSYGHWISFVDMDRTILSWTYTTYLNSYFLPALLLFGVCFLLTYKEDIPQYGIKASIWLVPILAAEGFIFYAIMFGFTVEPLILRFGTIEGYVDLIILFALAISGAVSGMKLKQFKTKTKSV</sequence>
<keyword evidence="1" id="KW-1133">Transmembrane helix</keyword>
<proteinExistence type="predicted"/>
<comment type="caution">
    <text evidence="2">The sequence shown here is derived from an EMBL/GenBank/DDBJ whole genome shotgun (WGS) entry which is preliminary data.</text>
</comment>
<evidence type="ECO:0000256" key="1">
    <source>
        <dbReference type="SAM" id="Phobius"/>
    </source>
</evidence>
<feature type="transmembrane region" description="Helical" evidence="1">
    <location>
        <begin position="29"/>
        <end position="48"/>
    </location>
</feature>
<dbReference type="AlphaFoldDB" id="A0A0F9TQC0"/>
<keyword evidence="1" id="KW-0472">Membrane</keyword>
<organism evidence="2">
    <name type="scientific">marine sediment metagenome</name>
    <dbReference type="NCBI Taxonomy" id="412755"/>
    <lineage>
        <taxon>unclassified sequences</taxon>
        <taxon>metagenomes</taxon>
        <taxon>ecological metagenomes</taxon>
    </lineage>
</organism>
<reference evidence="2" key="1">
    <citation type="journal article" date="2015" name="Nature">
        <title>Complex archaea that bridge the gap between prokaryotes and eukaryotes.</title>
        <authorList>
            <person name="Spang A."/>
            <person name="Saw J.H."/>
            <person name="Jorgensen S.L."/>
            <person name="Zaremba-Niedzwiedzka K."/>
            <person name="Martijn J."/>
            <person name="Lind A.E."/>
            <person name="van Eijk R."/>
            <person name="Schleper C."/>
            <person name="Guy L."/>
            <person name="Ettema T.J."/>
        </authorList>
    </citation>
    <scope>NUCLEOTIDE SEQUENCE</scope>
</reference>
<evidence type="ECO:0000313" key="2">
    <source>
        <dbReference type="EMBL" id="KKN43588.1"/>
    </source>
</evidence>
<keyword evidence="1" id="KW-0812">Transmembrane</keyword>
<feature type="transmembrane region" description="Helical" evidence="1">
    <location>
        <begin position="140"/>
        <end position="159"/>
    </location>
</feature>
<dbReference type="EMBL" id="LAZR01001502">
    <property type="protein sequence ID" value="KKN43588.1"/>
    <property type="molecule type" value="Genomic_DNA"/>
</dbReference>
<name>A0A0F9TQC0_9ZZZZ</name>
<feature type="transmembrane region" description="Helical" evidence="1">
    <location>
        <begin position="105"/>
        <end position="128"/>
    </location>
</feature>
<feature type="transmembrane region" description="Helical" evidence="1">
    <location>
        <begin position="68"/>
        <end position="93"/>
    </location>
</feature>
<accession>A0A0F9TQC0</accession>
<protein>
    <submittedName>
        <fullName evidence="2">Uncharacterized protein</fullName>
    </submittedName>
</protein>
<gene>
    <name evidence="2" type="ORF">LCGC14_0701660</name>
</gene>